<evidence type="ECO:0000256" key="1">
    <source>
        <dbReference type="SAM" id="MobiDB-lite"/>
    </source>
</evidence>
<protein>
    <submittedName>
        <fullName evidence="2">Uncharacterized protein</fullName>
    </submittedName>
</protein>
<feature type="region of interest" description="Disordered" evidence="1">
    <location>
        <begin position="156"/>
        <end position="176"/>
    </location>
</feature>
<feature type="compositionally biased region" description="Basic and acidic residues" evidence="1">
    <location>
        <begin position="53"/>
        <end position="69"/>
    </location>
</feature>
<dbReference type="EMBL" id="AP035768">
    <property type="protein sequence ID" value="BFO20853.1"/>
    <property type="molecule type" value="Genomic_DNA"/>
</dbReference>
<accession>A0AAT9HTS2</accession>
<evidence type="ECO:0000313" key="2">
    <source>
        <dbReference type="EMBL" id="BFO20853.1"/>
    </source>
</evidence>
<feature type="compositionally biased region" description="Basic and acidic residues" evidence="1">
    <location>
        <begin position="77"/>
        <end position="90"/>
    </location>
</feature>
<dbReference type="AlphaFoldDB" id="A0AAT9HTS2"/>
<reference evidence="2" key="2">
    <citation type="submission" date="2024-07" db="EMBL/GenBank/DDBJ databases">
        <title>Streptomyces haneummycinica sp. nov., a new antibiotic-producing actinobacterium isolated from marine sediment.</title>
        <authorList>
            <person name="Uemura M."/>
            <person name="Hamada M."/>
            <person name="Hirano S."/>
            <person name="Kobayashi K."/>
            <person name="Ohshiro T."/>
            <person name="Kobayashi T."/>
            <person name="Terahara T."/>
        </authorList>
    </citation>
    <scope>NUCLEOTIDE SEQUENCE</scope>
    <source>
        <strain evidence="2">KM77-8</strain>
    </source>
</reference>
<name>A0AAT9HTS2_9ACTN</name>
<feature type="region of interest" description="Disordered" evidence="1">
    <location>
        <begin position="1"/>
        <end position="133"/>
    </location>
</feature>
<feature type="compositionally biased region" description="Basic and acidic residues" evidence="1">
    <location>
        <begin position="9"/>
        <end position="24"/>
    </location>
</feature>
<organism evidence="2">
    <name type="scientific">Streptomyces haneummycinicus</name>
    <dbReference type="NCBI Taxonomy" id="3074435"/>
    <lineage>
        <taxon>Bacteria</taxon>
        <taxon>Bacillati</taxon>
        <taxon>Actinomycetota</taxon>
        <taxon>Actinomycetes</taxon>
        <taxon>Kitasatosporales</taxon>
        <taxon>Streptomycetaceae</taxon>
        <taxon>Streptomyces</taxon>
    </lineage>
</organism>
<sequence length="176" mass="18747">MGEQDEDERDHPEGADVRLLHDPQRVLGGLAAAEPVRGVGEPVQVQTPGEYGRYGDRGDRGERRARAEEQQEQPGHGGERADHQPGERGAQHAGARRRAVPAGEPDRQRGEGAEGEAEAVGEEGGAGTAVDYRAVTGAPPATLDKVRLWDIGWTGTSSSRASFRCFSRSAPSSSPF</sequence>
<proteinExistence type="predicted"/>
<gene>
    <name evidence="2" type="ORF">SHKM778_72410</name>
</gene>
<reference evidence="2" key="1">
    <citation type="submission" date="2024-06" db="EMBL/GenBank/DDBJ databases">
        <authorList>
            <consortium name="consrtm"/>
            <person name="Uemura M."/>
            <person name="Terahara T."/>
        </authorList>
    </citation>
    <scope>NUCLEOTIDE SEQUENCE</scope>
    <source>
        <strain evidence="2">KM77-8</strain>
    </source>
</reference>
<feature type="compositionally biased region" description="Low complexity" evidence="1">
    <location>
        <begin position="157"/>
        <end position="176"/>
    </location>
</feature>